<dbReference type="Proteomes" id="UP000494206">
    <property type="component" value="Unassembled WGS sequence"/>
</dbReference>
<evidence type="ECO:0000313" key="2">
    <source>
        <dbReference type="EMBL" id="CAB3405773.1"/>
    </source>
</evidence>
<proteinExistence type="predicted"/>
<feature type="signal peptide" evidence="1">
    <location>
        <begin position="1"/>
        <end position="18"/>
    </location>
</feature>
<name>A0A8S1F037_9PELO</name>
<sequence>MFPQLVTVVLVLVQVAESCFPSDGGNGPRPCPCSIDSVALLNEVGTFPGSGTKSINPIGTPTVDDKGCPTAYKITCEPTTGTTVIMEFQDMMGGAQQTTSVELTCENGDFVHKSDQGTLLVISVQCMEL</sequence>
<organism evidence="2 3">
    <name type="scientific">Caenorhabditis bovis</name>
    <dbReference type="NCBI Taxonomy" id="2654633"/>
    <lineage>
        <taxon>Eukaryota</taxon>
        <taxon>Metazoa</taxon>
        <taxon>Ecdysozoa</taxon>
        <taxon>Nematoda</taxon>
        <taxon>Chromadorea</taxon>
        <taxon>Rhabditida</taxon>
        <taxon>Rhabditina</taxon>
        <taxon>Rhabditomorpha</taxon>
        <taxon>Rhabditoidea</taxon>
        <taxon>Rhabditidae</taxon>
        <taxon>Peloderinae</taxon>
        <taxon>Caenorhabditis</taxon>
    </lineage>
</organism>
<dbReference type="OrthoDB" id="5813433at2759"/>
<evidence type="ECO:0000313" key="3">
    <source>
        <dbReference type="Proteomes" id="UP000494206"/>
    </source>
</evidence>
<evidence type="ECO:0000256" key="1">
    <source>
        <dbReference type="SAM" id="SignalP"/>
    </source>
</evidence>
<protein>
    <recommendedName>
        <fullName evidence="4">C6 domain-containing protein</fullName>
    </recommendedName>
</protein>
<keyword evidence="1" id="KW-0732">Signal</keyword>
<feature type="chain" id="PRO_5035772253" description="C6 domain-containing protein" evidence="1">
    <location>
        <begin position="19"/>
        <end position="129"/>
    </location>
</feature>
<evidence type="ECO:0008006" key="4">
    <source>
        <dbReference type="Google" id="ProtNLM"/>
    </source>
</evidence>
<gene>
    <name evidence="2" type="ORF">CBOVIS_LOCUS7931</name>
</gene>
<dbReference type="AlphaFoldDB" id="A0A8S1F037"/>
<dbReference type="EMBL" id="CADEPM010000005">
    <property type="protein sequence ID" value="CAB3405773.1"/>
    <property type="molecule type" value="Genomic_DNA"/>
</dbReference>
<accession>A0A8S1F037</accession>
<keyword evidence="3" id="KW-1185">Reference proteome</keyword>
<reference evidence="2 3" key="1">
    <citation type="submission" date="2020-04" db="EMBL/GenBank/DDBJ databases">
        <authorList>
            <person name="Laetsch R D."/>
            <person name="Stevens L."/>
            <person name="Kumar S."/>
            <person name="Blaxter L. M."/>
        </authorList>
    </citation>
    <scope>NUCLEOTIDE SEQUENCE [LARGE SCALE GENOMIC DNA]</scope>
</reference>
<comment type="caution">
    <text evidence="2">The sequence shown here is derived from an EMBL/GenBank/DDBJ whole genome shotgun (WGS) entry which is preliminary data.</text>
</comment>